<dbReference type="Proteomes" id="UP001330812">
    <property type="component" value="Chromosome"/>
</dbReference>
<dbReference type="EMBL" id="CP142149">
    <property type="protein sequence ID" value="WSE33942.1"/>
    <property type="molecule type" value="Genomic_DNA"/>
</dbReference>
<keyword evidence="1" id="KW-0472">Membrane</keyword>
<protein>
    <recommendedName>
        <fullName evidence="4">DUF3040 domain-containing protein</fullName>
    </recommendedName>
</protein>
<dbReference type="RefSeq" id="WP_326836740.1">
    <property type="nucleotide sequence ID" value="NZ_CP142149.1"/>
</dbReference>
<gene>
    <name evidence="2" type="ORF">VSH64_17850</name>
</gene>
<sequence length="137" mass="14720">MAADPRPRLTLHHLTESRADRRTSPLTVARPETGYASAAARCQWCSADVELRVASAERFLQTRRQWAFGCAAALLTVVVGVVLVVATPLLVPAVVLLIGGFLAAVVTAFGWWWATGVRPVRGADGKPGPHVVRPDRS</sequence>
<reference evidence="2 3" key="1">
    <citation type="journal article" date="2015" name="Int. J. Syst. Evol. Microbiol.">
        <title>Amycolatopsis rhabdoformis sp. nov., an actinomycete isolated from a tropical forest soil.</title>
        <authorList>
            <person name="Souza W.R."/>
            <person name="Silva R.E."/>
            <person name="Goodfellow M."/>
            <person name="Busarakam K."/>
            <person name="Figueiro F.S."/>
            <person name="Ferreira D."/>
            <person name="Rodrigues-Filho E."/>
            <person name="Moraes L.A.B."/>
            <person name="Zucchi T.D."/>
        </authorList>
    </citation>
    <scope>NUCLEOTIDE SEQUENCE [LARGE SCALE GENOMIC DNA]</scope>
    <source>
        <strain evidence="2 3">NCIMB 14900</strain>
    </source>
</reference>
<evidence type="ECO:0008006" key="4">
    <source>
        <dbReference type="Google" id="ProtNLM"/>
    </source>
</evidence>
<name>A0ABZ1IHT2_9PSEU</name>
<feature type="transmembrane region" description="Helical" evidence="1">
    <location>
        <begin position="66"/>
        <end position="87"/>
    </location>
</feature>
<keyword evidence="1" id="KW-0812">Transmembrane</keyword>
<keyword evidence="1" id="KW-1133">Transmembrane helix</keyword>
<evidence type="ECO:0000313" key="3">
    <source>
        <dbReference type="Proteomes" id="UP001330812"/>
    </source>
</evidence>
<evidence type="ECO:0000256" key="1">
    <source>
        <dbReference type="SAM" id="Phobius"/>
    </source>
</evidence>
<organism evidence="2 3">
    <name type="scientific">Amycolatopsis rhabdoformis</name>
    <dbReference type="NCBI Taxonomy" id="1448059"/>
    <lineage>
        <taxon>Bacteria</taxon>
        <taxon>Bacillati</taxon>
        <taxon>Actinomycetota</taxon>
        <taxon>Actinomycetes</taxon>
        <taxon>Pseudonocardiales</taxon>
        <taxon>Pseudonocardiaceae</taxon>
        <taxon>Amycolatopsis</taxon>
    </lineage>
</organism>
<evidence type="ECO:0000313" key="2">
    <source>
        <dbReference type="EMBL" id="WSE33942.1"/>
    </source>
</evidence>
<keyword evidence="3" id="KW-1185">Reference proteome</keyword>
<feature type="transmembrane region" description="Helical" evidence="1">
    <location>
        <begin position="93"/>
        <end position="114"/>
    </location>
</feature>
<accession>A0ABZ1IHT2</accession>
<proteinExistence type="predicted"/>